<evidence type="ECO:0000256" key="2">
    <source>
        <dbReference type="ARBA" id="ARBA00022692"/>
    </source>
</evidence>
<dbReference type="PANTHER" id="PTHR30518">
    <property type="entry name" value="ENDOLYTIC MUREIN TRANSGLYCOSYLASE"/>
    <property type="match status" value="1"/>
</dbReference>
<dbReference type="NCBIfam" id="TIGR00247">
    <property type="entry name" value="endolytic transglycosylase MltG"/>
    <property type="match status" value="1"/>
</dbReference>
<comment type="catalytic activity">
    <reaction evidence="7">
        <text>a peptidoglycan chain = a peptidoglycan chain with N-acetyl-1,6-anhydromuramyl-[peptide] at the reducing end + a peptidoglycan chain with N-acetylglucosamine at the non-reducing end.</text>
        <dbReference type="EC" id="4.2.2.29"/>
    </reaction>
</comment>
<evidence type="ECO:0000256" key="1">
    <source>
        <dbReference type="ARBA" id="ARBA00022475"/>
    </source>
</evidence>
<dbReference type="GO" id="GO:0071555">
    <property type="term" value="P:cell wall organization"/>
    <property type="evidence" value="ECO:0007669"/>
    <property type="project" value="UniProtKB-KW"/>
</dbReference>
<keyword evidence="6 7" id="KW-0961">Cell wall biogenesis/degradation</keyword>
<dbReference type="EMBL" id="CP054705">
    <property type="protein sequence ID" value="QQK75691.1"/>
    <property type="molecule type" value="Genomic_DNA"/>
</dbReference>
<dbReference type="GO" id="GO:0009252">
    <property type="term" value="P:peptidoglycan biosynthetic process"/>
    <property type="evidence" value="ECO:0007669"/>
    <property type="project" value="UniProtKB-UniRule"/>
</dbReference>
<dbReference type="Pfam" id="PF02618">
    <property type="entry name" value="YceG"/>
    <property type="match status" value="1"/>
</dbReference>
<keyword evidence="9" id="KW-1185">Reference proteome</keyword>
<comment type="subcellular location">
    <subcellularLocation>
        <location evidence="7">Cell membrane</location>
        <topology evidence="7">Single-pass membrane protein</topology>
    </subcellularLocation>
</comment>
<name>A0A7T6Z2D6_9BACI</name>
<dbReference type="AlphaFoldDB" id="A0A7T6Z2D6"/>
<keyword evidence="4 7" id="KW-0472">Membrane</keyword>
<keyword evidence="2 7" id="KW-0812">Transmembrane</keyword>
<evidence type="ECO:0000256" key="6">
    <source>
        <dbReference type="ARBA" id="ARBA00023316"/>
    </source>
</evidence>
<dbReference type="RefSeq" id="WP_200128325.1">
    <property type="nucleotide sequence ID" value="NZ_CP054705.1"/>
</dbReference>
<keyword evidence="1 7" id="KW-1003">Cell membrane</keyword>
<sequence>MNDNQDLNEQKKQRALNARVVRRIVLGIVLVLVLLAIVGLAAGYFYVQAAISPMDESDDSTVEVEIPSGSSMSDIGVVLEDEDLISNSTFFHYYSRLQNASGLQAGVYELDRSMDLDEIIDTMQEGPHRESYAISYMIPEGWWLEDIAATIAEESPHDIDEVMDVLNSEEYAEGLIEEHELLNEEMLDEDIRYPLEGYLFPATYEFLDEDVSVEWMVESMLQQTVDTYEQVESDADVEYDLHEVLTLASIVEREAQTEEDRRLIAGVLFNRLEEEMPLEVDPTVAYAQGEHLYMTSLEDIEIDDAFNTYQYDGLPPGPIASPGEDAIRAVFEPEDTDYLFFYARVNGEVIYSETYEEHNDVHETYRDEWMEAQEEEGSGE</sequence>
<feature type="site" description="Important for catalytic activity" evidence="7">
    <location>
        <position position="254"/>
    </location>
</feature>
<dbReference type="InterPro" id="IPR003770">
    <property type="entry name" value="MLTG-like"/>
</dbReference>
<dbReference type="EC" id="4.2.2.29" evidence="7"/>
<evidence type="ECO:0000256" key="4">
    <source>
        <dbReference type="ARBA" id="ARBA00023136"/>
    </source>
</evidence>
<comment type="function">
    <text evidence="7">Functions as a peptidoglycan terminase that cleaves nascent peptidoglycan strands endolytically to terminate their elongation.</text>
</comment>
<accession>A0A7T6Z2D6</accession>
<dbReference type="KEGG" id="scia:HUG15_09025"/>
<dbReference type="CDD" id="cd08010">
    <property type="entry name" value="MltG_like"/>
    <property type="match status" value="1"/>
</dbReference>
<dbReference type="PANTHER" id="PTHR30518:SF2">
    <property type="entry name" value="ENDOLYTIC MUREIN TRANSGLYCOSYLASE"/>
    <property type="match status" value="1"/>
</dbReference>
<comment type="similarity">
    <text evidence="7">Belongs to the transglycosylase MltG family.</text>
</comment>
<proteinExistence type="inferred from homology"/>
<feature type="transmembrane region" description="Helical" evidence="7">
    <location>
        <begin position="20"/>
        <end position="47"/>
    </location>
</feature>
<gene>
    <name evidence="7 8" type="primary">mltG</name>
    <name evidence="8" type="ORF">HUG15_09025</name>
</gene>
<reference evidence="8 9" key="1">
    <citation type="submission" date="2020-06" db="EMBL/GenBank/DDBJ databases">
        <title>Genomic analysis of Salicibibacter sp. NKC5-3.</title>
        <authorList>
            <person name="Oh Y.J."/>
        </authorList>
    </citation>
    <scope>NUCLEOTIDE SEQUENCE [LARGE SCALE GENOMIC DNA]</scope>
    <source>
        <strain evidence="8 9">NKC5-3</strain>
    </source>
</reference>
<evidence type="ECO:0000256" key="3">
    <source>
        <dbReference type="ARBA" id="ARBA00022989"/>
    </source>
</evidence>
<keyword evidence="5 7" id="KW-0456">Lyase</keyword>
<keyword evidence="3 7" id="KW-1133">Transmembrane helix</keyword>
<evidence type="ECO:0000256" key="5">
    <source>
        <dbReference type="ARBA" id="ARBA00023239"/>
    </source>
</evidence>
<dbReference type="HAMAP" id="MF_02065">
    <property type="entry name" value="MltG"/>
    <property type="match status" value="1"/>
</dbReference>
<evidence type="ECO:0000313" key="9">
    <source>
        <dbReference type="Proteomes" id="UP000595823"/>
    </source>
</evidence>
<dbReference type="Gene3D" id="3.30.1490.480">
    <property type="entry name" value="Endolytic murein transglycosylase"/>
    <property type="match status" value="1"/>
</dbReference>
<dbReference type="GO" id="GO:0005886">
    <property type="term" value="C:plasma membrane"/>
    <property type="evidence" value="ECO:0007669"/>
    <property type="project" value="UniProtKB-SubCell"/>
</dbReference>
<evidence type="ECO:0000256" key="7">
    <source>
        <dbReference type="HAMAP-Rule" id="MF_02065"/>
    </source>
</evidence>
<organism evidence="8 9">
    <name type="scientific">Salicibibacter cibarius</name>
    <dbReference type="NCBI Taxonomy" id="2743000"/>
    <lineage>
        <taxon>Bacteria</taxon>
        <taxon>Bacillati</taxon>
        <taxon>Bacillota</taxon>
        <taxon>Bacilli</taxon>
        <taxon>Bacillales</taxon>
        <taxon>Bacillaceae</taxon>
        <taxon>Salicibibacter</taxon>
    </lineage>
</organism>
<dbReference type="GO" id="GO:0008932">
    <property type="term" value="F:lytic endotransglycosylase activity"/>
    <property type="evidence" value="ECO:0007669"/>
    <property type="project" value="UniProtKB-UniRule"/>
</dbReference>
<protein>
    <recommendedName>
        <fullName evidence="7">Endolytic murein transglycosylase</fullName>
        <ecNumber evidence="7">4.2.2.29</ecNumber>
    </recommendedName>
    <alternativeName>
        <fullName evidence="7">Peptidoglycan lytic transglycosylase</fullName>
    </alternativeName>
    <alternativeName>
        <fullName evidence="7">Peptidoglycan polymerization terminase</fullName>
    </alternativeName>
</protein>
<evidence type="ECO:0000313" key="8">
    <source>
        <dbReference type="EMBL" id="QQK75691.1"/>
    </source>
</evidence>
<dbReference type="Proteomes" id="UP000595823">
    <property type="component" value="Chromosome"/>
</dbReference>